<evidence type="ECO:0000256" key="1">
    <source>
        <dbReference type="SAM" id="MobiDB-lite"/>
    </source>
</evidence>
<sequence length="384" mass="43110">MSRDTAARPKRQRAKFTPTKPYSVERLEQALRVFGKFKARFTRRGLQYSNLGTYLGSSYNLRVRQSRGVDAMDLEIQDDDENDANYRPRKESSRKKKNKQVAQRSSSTSPERRIVKFSFSSIRAKMLLHKLLHAAAFADLGDDDDITGQAPMGHMGDNNESKKGACMQEQPSSGGVRNIRTAFSHPIDCELGNNCGVPCQFCKDFTFGMFGLGSRQVEVIDHGSFFEEIEGGHREEGQEQTRICNICALERLHVLNCAGHEISSIANLNPRRFDYQKAFNRLHERKKGRGTRPQLNPWCSFCINPAFFQCSTIQIVDIFADDIDPSSPDAQGCGLLLCESCKELMIAHHNDVGRVVAAIPQTEGLRADAGFLVAGSDLNRYFNE</sequence>
<feature type="compositionally biased region" description="Polar residues" evidence="1">
    <location>
        <begin position="100"/>
        <end position="109"/>
    </location>
</feature>
<reference evidence="2 3" key="1">
    <citation type="submission" date="2015-06" db="EMBL/GenBank/DDBJ databases">
        <title>Talaromyces atroroseus IBT 11181 draft genome.</title>
        <authorList>
            <person name="Rasmussen K.B."/>
            <person name="Rasmussen S."/>
            <person name="Petersen B."/>
            <person name="Sicheritz-Ponten T."/>
            <person name="Mortensen U.H."/>
            <person name="Thrane U."/>
        </authorList>
    </citation>
    <scope>NUCLEOTIDE SEQUENCE [LARGE SCALE GENOMIC DNA]</scope>
    <source>
        <strain evidence="2 3">IBT 11181</strain>
    </source>
</reference>
<name>A0A1Q5Q698_TALAT</name>
<gene>
    <name evidence="2" type="ORF">UA08_09344</name>
</gene>
<dbReference type="OrthoDB" id="5303703at2759"/>
<dbReference type="EMBL" id="LFMY01000022">
    <property type="protein sequence ID" value="OKL55389.1"/>
    <property type="molecule type" value="Genomic_DNA"/>
</dbReference>
<feature type="region of interest" description="Disordered" evidence="1">
    <location>
        <begin position="73"/>
        <end position="109"/>
    </location>
</feature>
<dbReference type="STRING" id="1441469.A0A1Q5Q698"/>
<evidence type="ECO:0000313" key="2">
    <source>
        <dbReference type="EMBL" id="OKL55389.1"/>
    </source>
</evidence>
<feature type="region of interest" description="Disordered" evidence="1">
    <location>
        <begin position="1"/>
        <end position="21"/>
    </location>
</feature>
<evidence type="ECO:0000313" key="3">
    <source>
        <dbReference type="Proteomes" id="UP000214365"/>
    </source>
</evidence>
<proteinExistence type="predicted"/>
<dbReference type="RefSeq" id="XP_020115510.1">
    <property type="nucleotide sequence ID" value="XM_020265269.1"/>
</dbReference>
<comment type="caution">
    <text evidence="2">The sequence shown here is derived from an EMBL/GenBank/DDBJ whole genome shotgun (WGS) entry which is preliminary data.</text>
</comment>
<dbReference type="GeneID" id="31009100"/>
<keyword evidence="3" id="KW-1185">Reference proteome</keyword>
<protein>
    <submittedName>
        <fullName evidence="2">Uncharacterized protein</fullName>
    </submittedName>
</protein>
<dbReference type="Proteomes" id="UP000214365">
    <property type="component" value="Unassembled WGS sequence"/>
</dbReference>
<feature type="compositionally biased region" description="Acidic residues" evidence="1">
    <location>
        <begin position="73"/>
        <end position="83"/>
    </location>
</feature>
<organism evidence="2 3">
    <name type="scientific">Talaromyces atroroseus</name>
    <dbReference type="NCBI Taxonomy" id="1441469"/>
    <lineage>
        <taxon>Eukaryota</taxon>
        <taxon>Fungi</taxon>
        <taxon>Dikarya</taxon>
        <taxon>Ascomycota</taxon>
        <taxon>Pezizomycotina</taxon>
        <taxon>Eurotiomycetes</taxon>
        <taxon>Eurotiomycetidae</taxon>
        <taxon>Eurotiales</taxon>
        <taxon>Trichocomaceae</taxon>
        <taxon>Talaromyces</taxon>
        <taxon>Talaromyces sect. Trachyspermi</taxon>
    </lineage>
</organism>
<dbReference type="AlphaFoldDB" id="A0A1Q5Q698"/>
<accession>A0A1Q5Q698</accession>